<comment type="caution">
    <text evidence="2">The sequence shown here is derived from an EMBL/GenBank/DDBJ whole genome shotgun (WGS) entry which is preliminary data.</text>
</comment>
<proteinExistence type="predicted"/>
<keyword evidence="2" id="KW-0378">Hydrolase</keyword>
<evidence type="ECO:0000313" key="2">
    <source>
        <dbReference type="EMBL" id="RMI42514.1"/>
    </source>
</evidence>
<reference evidence="2 3" key="1">
    <citation type="submission" date="2018-10" db="EMBL/GenBank/DDBJ databases">
        <title>Isolation, diversity and antifungal activity of actinobacteria from wheat.</title>
        <authorList>
            <person name="Han C."/>
        </authorList>
    </citation>
    <scope>NUCLEOTIDE SEQUENCE [LARGE SCALE GENOMIC DNA]</scope>
    <source>
        <strain evidence="2 3">NEAU-YY642</strain>
    </source>
</reference>
<dbReference type="InterPro" id="IPR029058">
    <property type="entry name" value="AB_hydrolase_fold"/>
</dbReference>
<dbReference type="InterPro" id="IPR000073">
    <property type="entry name" value="AB_hydrolase_1"/>
</dbReference>
<organism evidence="2 3">
    <name type="scientific">Streptomyces triticirhizae</name>
    <dbReference type="NCBI Taxonomy" id="2483353"/>
    <lineage>
        <taxon>Bacteria</taxon>
        <taxon>Bacillati</taxon>
        <taxon>Actinomycetota</taxon>
        <taxon>Actinomycetes</taxon>
        <taxon>Kitasatosporales</taxon>
        <taxon>Streptomycetaceae</taxon>
        <taxon>Streptomyces</taxon>
    </lineage>
</organism>
<name>A0A3M2LYC2_9ACTN</name>
<dbReference type="PANTHER" id="PTHR43194">
    <property type="entry name" value="HYDROLASE ALPHA/BETA FOLD FAMILY"/>
    <property type="match status" value="1"/>
</dbReference>
<dbReference type="InterPro" id="IPR050228">
    <property type="entry name" value="Carboxylesterase_BioH"/>
</dbReference>
<feature type="domain" description="AB hydrolase-1" evidence="1">
    <location>
        <begin position="75"/>
        <end position="272"/>
    </location>
</feature>
<dbReference type="SUPFAM" id="SSF53474">
    <property type="entry name" value="alpha/beta-Hydrolases"/>
    <property type="match status" value="1"/>
</dbReference>
<dbReference type="AlphaFoldDB" id="A0A3M2LYC2"/>
<dbReference type="RefSeq" id="WP_122183307.1">
    <property type="nucleotide sequence ID" value="NZ_RFFJ01000034.1"/>
</dbReference>
<dbReference type="PANTHER" id="PTHR43194:SF2">
    <property type="entry name" value="PEROXISOMAL MEMBRANE PROTEIN LPX1"/>
    <property type="match status" value="1"/>
</dbReference>
<evidence type="ECO:0000259" key="1">
    <source>
        <dbReference type="Pfam" id="PF12697"/>
    </source>
</evidence>
<dbReference type="EMBL" id="RFFJ01000034">
    <property type="protein sequence ID" value="RMI42514.1"/>
    <property type="molecule type" value="Genomic_DNA"/>
</dbReference>
<protein>
    <submittedName>
        <fullName evidence="2">Alpha/beta hydrolase</fullName>
    </submittedName>
</protein>
<gene>
    <name evidence="2" type="ORF">EBN88_09185</name>
</gene>
<sequence length="293" mass="31501">MRSGPALIGATLNATVHLAPRLAGRAALAVFRRATGRVPVRPAEEPTMARARAETLTVGDVPVAVYRWGAGPRPVLLVHGWQFRAARFAPLVEALLARGHAVVSFDAPGHGASGGNGSDLPELRRIIGRLADEHGPFGAVVGHSFGGLAAWYALAGGVPAERLVTMSTPVEFEWVMDAFGDRLGLNSRVRRAMGQQIAERYLPGVPQPLRGLSATHRPERVTVPLMVVHDEEDRRVPVEQARLLLAAHARRADALLTRGLGHNRILADPEVIDAVLAFVRTADHEDQPARSAR</sequence>
<dbReference type="Proteomes" id="UP000278673">
    <property type="component" value="Unassembled WGS sequence"/>
</dbReference>
<evidence type="ECO:0000313" key="3">
    <source>
        <dbReference type="Proteomes" id="UP000278673"/>
    </source>
</evidence>
<keyword evidence="3" id="KW-1185">Reference proteome</keyword>
<dbReference type="Pfam" id="PF12697">
    <property type="entry name" value="Abhydrolase_6"/>
    <property type="match status" value="1"/>
</dbReference>
<dbReference type="Gene3D" id="3.40.50.1820">
    <property type="entry name" value="alpha/beta hydrolase"/>
    <property type="match status" value="1"/>
</dbReference>
<accession>A0A3M2LYC2</accession>
<dbReference type="GO" id="GO:0016787">
    <property type="term" value="F:hydrolase activity"/>
    <property type="evidence" value="ECO:0007669"/>
    <property type="project" value="UniProtKB-KW"/>
</dbReference>